<dbReference type="EMBL" id="VSRR010000060">
    <property type="protein sequence ID" value="MPC09229.1"/>
    <property type="molecule type" value="Genomic_DNA"/>
</dbReference>
<accession>A0A5B7CIB2</accession>
<protein>
    <submittedName>
        <fullName evidence="1">Uncharacterized protein</fullName>
    </submittedName>
</protein>
<evidence type="ECO:0000313" key="1">
    <source>
        <dbReference type="EMBL" id="MPC09229.1"/>
    </source>
</evidence>
<dbReference type="Proteomes" id="UP000324222">
    <property type="component" value="Unassembled WGS sequence"/>
</dbReference>
<name>A0A5B7CIB2_PORTR</name>
<proteinExistence type="predicted"/>
<comment type="caution">
    <text evidence="1">The sequence shown here is derived from an EMBL/GenBank/DDBJ whole genome shotgun (WGS) entry which is preliminary data.</text>
</comment>
<gene>
    <name evidence="1" type="ORF">E2C01_001832</name>
</gene>
<evidence type="ECO:0000313" key="2">
    <source>
        <dbReference type="Proteomes" id="UP000324222"/>
    </source>
</evidence>
<dbReference type="AlphaFoldDB" id="A0A5B7CIB2"/>
<organism evidence="1 2">
    <name type="scientific">Portunus trituberculatus</name>
    <name type="common">Swimming crab</name>
    <name type="synonym">Neptunus trituberculatus</name>
    <dbReference type="NCBI Taxonomy" id="210409"/>
    <lineage>
        <taxon>Eukaryota</taxon>
        <taxon>Metazoa</taxon>
        <taxon>Ecdysozoa</taxon>
        <taxon>Arthropoda</taxon>
        <taxon>Crustacea</taxon>
        <taxon>Multicrustacea</taxon>
        <taxon>Malacostraca</taxon>
        <taxon>Eumalacostraca</taxon>
        <taxon>Eucarida</taxon>
        <taxon>Decapoda</taxon>
        <taxon>Pleocyemata</taxon>
        <taxon>Brachyura</taxon>
        <taxon>Eubrachyura</taxon>
        <taxon>Portunoidea</taxon>
        <taxon>Portunidae</taxon>
        <taxon>Portuninae</taxon>
        <taxon>Portunus</taxon>
    </lineage>
</organism>
<reference evidence="1 2" key="1">
    <citation type="submission" date="2019-05" db="EMBL/GenBank/DDBJ databases">
        <title>Another draft genome of Portunus trituberculatus and its Hox gene families provides insights of decapod evolution.</title>
        <authorList>
            <person name="Jeong J.-H."/>
            <person name="Song I."/>
            <person name="Kim S."/>
            <person name="Choi T."/>
            <person name="Kim D."/>
            <person name="Ryu S."/>
            <person name="Kim W."/>
        </authorList>
    </citation>
    <scope>NUCLEOTIDE SEQUENCE [LARGE SCALE GENOMIC DNA]</scope>
    <source>
        <tissue evidence="1">Muscle</tissue>
    </source>
</reference>
<keyword evidence="2" id="KW-1185">Reference proteome</keyword>
<sequence length="61" mass="6939">MGHGWRWHRAASHTLAHYQRYPRIHLFFNSATGPQPGCRLPLANHQHRALLPAAVTPLGHQ</sequence>